<dbReference type="InterPro" id="IPR016186">
    <property type="entry name" value="C-type_lectin-like/link_sf"/>
</dbReference>
<evidence type="ECO:0000256" key="3">
    <source>
        <dbReference type="ARBA" id="ARBA00008482"/>
    </source>
</evidence>
<feature type="compositionally biased region" description="Basic residues" evidence="9">
    <location>
        <begin position="504"/>
        <end position="513"/>
    </location>
</feature>
<proteinExistence type="inferred from homology"/>
<dbReference type="GO" id="GO:0030246">
    <property type="term" value="F:carbohydrate binding"/>
    <property type="evidence" value="ECO:0007669"/>
    <property type="project" value="UniProtKB-KW"/>
</dbReference>
<feature type="compositionally biased region" description="Low complexity" evidence="9">
    <location>
        <begin position="466"/>
        <end position="482"/>
    </location>
</feature>
<comment type="subcellular location">
    <subcellularLocation>
        <location evidence="2">Cytoplasm</location>
    </subcellularLocation>
    <subcellularLocation>
        <location evidence="1">Nucleus</location>
    </subcellularLocation>
</comment>
<evidence type="ECO:0000256" key="5">
    <source>
        <dbReference type="ARBA" id="ARBA00022734"/>
    </source>
</evidence>
<dbReference type="PANTHER" id="PTHR15350">
    <property type="entry name" value="COP9 SIGNALOSOME COMPLEX SUBUNIT 7/DENDRITIC CELL PROTEIN GA17"/>
    <property type="match status" value="1"/>
</dbReference>
<accession>A0A9D3PY28</accession>
<keyword evidence="10" id="KW-1133">Transmembrane helix</keyword>
<feature type="transmembrane region" description="Helical" evidence="10">
    <location>
        <begin position="49"/>
        <end position="69"/>
    </location>
</feature>
<organism evidence="13 14">
    <name type="scientific">Megalops atlanticus</name>
    <name type="common">Tarpon</name>
    <name type="synonym">Clupea gigantea</name>
    <dbReference type="NCBI Taxonomy" id="7932"/>
    <lineage>
        <taxon>Eukaryota</taxon>
        <taxon>Metazoa</taxon>
        <taxon>Chordata</taxon>
        <taxon>Craniata</taxon>
        <taxon>Vertebrata</taxon>
        <taxon>Euteleostomi</taxon>
        <taxon>Actinopterygii</taxon>
        <taxon>Neopterygii</taxon>
        <taxon>Teleostei</taxon>
        <taxon>Elopiformes</taxon>
        <taxon>Megalopidae</taxon>
        <taxon>Megalops</taxon>
    </lineage>
</organism>
<evidence type="ECO:0000256" key="6">
    <source>
        <dbReference type="ARBA" id="ARBA00022790"/>
    </source>
</evidence>
<evidence type="ECO:0000259" key="12">
    <source>
        <dbReference type="PROSITE" id="PS50250"/>
    </source>
</evidence>
<dbReference type="Pfam" id="PF00059">
    <property type="entry name" value="Lectin_C"/>
    <property type="match status" value="1"/>
</dbReference>
<evidence type="ECO:0000256" key="9">
    <source>
        <dbReference type="SAM" id="MobiDB-lite"/>
    </source>
</evidence>
<dbReference type="Gene3D" id="3.10.100.10">
    <property type="entry name" value="Mannose-Binding Protein A, subunit A"/>
    <property type="match status" value="1"/>
</dbReference>
<dbReference type="Pfam" id="PF01399">
    <property type="entry name" value="PCI"/>
    <property type="match status" value="1"/>
</dbReference>
<reference evidence="13" key="1">
    <citation type="submission" date="2021-01" db="EMBL/GenBank/DDBJ databases">
        <authorList>
            <person name="Zahm M."/>
            <person name="Roques C."/>
            <person name="Cabau C."/>
            <person name="Klopp C."/>
            <person name="Donnadieu C."/>
            <person name="Jouanno E."/>
            <person name="Lampietro C."/>
            <person name="Louis A."/>
            <person name="Herpin A."/>
            <person name="Echchiki A."/>
            <person name="Berthelot C."/>
            <person name="Parey E."/>
            <person name="Roest-Crollius H."/>
            <person name="Braasch I."/>
            <person name="Postlethwait J."/>
            <person name="Bobe J."/>
            <person name="Montfort J."/>
            <person name="Bouchez O."/>
            <person name="Begum T."/>
            <person name="Mejri S."/>
            <person name="Adams A."/>
            <person name="Chen W.-J."/>
            <person name="Guiguen Y."/>
        </authorList>
    </citation>
    <scope>NUCLEOTIDE SEQUENCE</scope>
    <source>
        <strain evidence="13">YG-15Mar2019-1</strain>
        <tissue evidence="13">Brain</tissue>
    </source>
</reference>
<evidence type="ECO:0000313" key="13">
    <source>
        <dbReference type="EMBL" id="KAG7469358.1"/>
    </source>
</evidence>
<comment type="similarity">
    <text evidence="3">Belongs to the CSN7/EIF3M family. CSN7 subfamily.</text>
</comment>
<keyword evidence="10" id="KW-0472">Membrane</keyword>
<dbReference type="PROSITE" id="PS50250">
    <property type="entry name" value="PCI"/>
    <property type="match status" value="1"/>
</dbReference>
<evidence type="ECO:0000256" key="4">
    <source>
        <dbReference type="ARBA" id="ARBA00022490"/>
    </source>
</evidence>
<dbReference type="InterPro" id="IPR000717">
    <property type="entry name" value="PCI_dom"/>
</dbReference>
<dbReference type="OrthoDB" id="10265275at2759"/>
<dbReference type="InterPro" id="IPR016187">
    <property type="entry name" value="CTDL_fold"/>
</dbReference>
<feature type="domain" description="C-type lectin" evidence="11">
    <location>
        <begin position="135"/>
        <end position="247"/>
    </location>
</feature>
<dbReference type="SUPFAM" id="SSF56436">
    <property type="entry name" value="C-type lectin-like"/>
    <property type="match status" value="1"/>
</dbReference>
<dbReference type="InterPro" id="IPR045237">
    <property type="entry name" value="COPS7/eIF3m"/>
</dbReference>
<dbReference type="InterPro" id="IPR041481">
    <property type="entry name" value="CSN7_helixI"/>
</dbReference>
<keyword evidence="10" id="KW-0812">Transmembrane</keyword>
<evidence type="ECO:0000313" key="14">
    <source>
        <dbReference type="Proteomes" id="UP001046870"/>
    </source>
</evidence>
<dbReference type="GO" id="GO:0010387">
    <property type="term" value="P:COP9 signalosome assembly"/>
    <property type="evidence" value="ECO:0007669"/>
    <property type="project" value="InterPro"/>
</dbReference>
<dbReference type="SMART" id="SM00034">
    <property type="entry name" value="CLECT"/>
    <property type="match status" value="1"/>
</dbReference>
<dbReference type="EMBL" id="JAFDVH010000010">
    <property type="protein sequence ID" value="KAG7469358.1"/>
    <property type="molecule type" value="Genomic_DNA"/>
</dbReference>
<dbReference type="GO" id="GO:0008180">
    <property type="term" value="C:COP9 signalosome"/>
    <property type="evidence" value="ECO:0007669"/>
    <property type="project" value="UniProtKB-KW"/>
</dbReference>
<dbReference type="InterPro" id="IPR001304">
    <property type="entry name" value="C-type_lectin-like"/>
</dbReference>
<dbReference type="Proteomes" id="UP001046870">
    <property type="component" value="Chromosome 10"/>
</dbReference>
<dbReference type="PROSITE" id="PS50041">
    <property type="entry name" value="C_TYPE_LECTIN_2"/>
    <property type="match status" value="1"/>
</dbReference>
<feature type="region of interest" description="Disordered" evidence="9">
    <location>
        <begin position="462"/>
        <end position="525"/>
    </location>
</feature>
<dbReference type="Pfam" id="PF18392">
    <property type="entry name" value="CSN7a_helixI"/>
    <property type="match status" value="1"/>
</dbReference>
<sequence length="525" mass="58340">MEDTENYTSLQEFTEDISCRGNKPILYTAGGKQGAQGGKWGARRQTVPLLITALLVSVSANIALGVLLYNKPSISPCSQVVENVAPPPSLSRKYDNLQNRYSRLCQEYTDIGKKCSQSGVSVKRCKPCPDSWLHLEDKCYYFSPDKMDWKDSKENCESMGSYLTILESHKQHEALEKEARKIGGFDYHFWIGLSDIETEGEWKWVDNTPVNNTYWDDIHSEPDNHLSGGLHGEDCAVLNSHSRSWFDVPSARIQQKKMEVEQLLSLSGSALAQAVSALLETPGLYVFSDILELPNVRELETGPHAPVYQLLNLFAYGTYCDYKERAASLPELTPAQRNKLRHLSIISLASNLKCLPYSLLLQQLELKNVRELEDLLIEAVYCDIIQGKLDQRNQQVEVDCSVGRDLGPNELPNIANTLQEWCSGCEAVLCGIEEQVSRANQYRESQLKVKVQVETEVSNLQKTLKASSASPSSGPAPAGAASNQDADQPAEPRDPASSQEPRQPGKKSSKVKGLRGSGKIWSKSN</sequence>
<comment type="caution">
    <text evidence="13">The sequence shown here is derived from an EMBL/GenBank/DDBJ whole genome shotgun (WGS) entry which is preliminary data.</text>
</comment>
<keyword evidence="7" id="KW-0539">Nucleus</keyword>
<feature type="domain" description="PCI" evidence="12">
    <location>
        <begin position="240"/>
        <end position="403"/>
    </location>
</feature>
<dbReference type="InterPro" id="IPR033989">
    <property type="entry name" value="CD209-like_CTLD"/>
</dbReference>
<evidence type="ECO:0000256" key="7">
    <source>
        <dbReference type="ARBA" id="ARBA00023242"/>
    </source>
</evidence>
<keyword evidence="5" id="KW-0430">Lectin</keyword>
<evidence type="ECO:0000256" key="1">
    <source>
        <dbReference type="ARBA" id="ARBA00004123"/>
    </source>
</evidence>
<evidence type="ECO:0000259" key="11">
    <source>
        <dbReference type="PROSITE" id="PS50041"/>
    </source>
</evidence>
<dbReference type="SMART" id="SM00088">
    <property type="entry name" value="PINT"/>
    <property type="match status" value="1"/>
</dbReference>
<evidence type="ECO:0000256" key="2">
    <source>
        <dbReference type="ARBA" id="ARBA00004496"/>
    </source>
</evidence>
<dbReference type="PANTHER" id="PTHR15350:SF10">
    <property type="entry name" value="COP9 CONSTITUTIVE PHOTOMORPHOGENIC HOMOLOG SUBUNIT 7A"/>
    <property type="match status" value="1"/>
</dbReference>
<comment type="function">
    <text evidence="8">Component of the COP9 signalosome complex (CSN), a complex involved in various cellular and developmental processes. The CSN complex is an essential regulator of the ubiquitin (Ubl) conjugation pathway by mediating the deneddylation of the cullin subunits of SCF-type E3 ligase complexes, leading to decrease the Ubl ligase activity of SCF-type complexes such as SCF, CSA or DDB2. The complex is also involved in phosphorylation of p53/TP53, JUN, I-kappa-B-alpha/NFKBIA, ITPK1 and IRF8/ICSBP, possibly via its association with CK2 and PKD kinases. CSN-dependent phosphorylation of TP53 and JUN promotes and protects degradation by the Ubl system, respectively.</text>
</comment>
<gene>
    <name evidence="13" type="ORF">MATL_G00128210</name>
</gene>
<evidence type="ECO:0000256" key="10">
    <source>
        <dbReference type="SAM" id="Phobius"/>
    </source>
</evidence>
<evidence type="ECO:0000256" key="8">
    <source>
        <dbReference type="ARBA" id="ARBA00025037"/>
    </source>
</evidence>
<keyword evidence="6" id="KW-0736">Signalosome</keyword>
<keyword evidence="4" id="KW-0963">Cytoplasm</keyword>
<protein>
    <submittedName>
        <fullName evidence="13">Uncharacterized protein</fullName>
    </submittedName>
</protein>
<name>A0A9D3PY28_MEGAT</name>
<dbReference type="AlphaFoldDB" id="A0A9D3PY28"/>
<dbReference type="CDD" id="cd03590">
    <property type="entry name" value="CLECT_DC-SIGN_like"/>
    <property type="match status" value="1"/>
</dbReference>
<dbReference type="GO" id="GO:0005737">
    <property type="term" value="C:cytoplasm"/>
    <property type="evidence" value="ECO:0007669"/>
    <property type="project" value="UniProtKB-SubCell"/>
</dbReference>
<keyword evidence="14" id="KW-1185">Reference proteome</keyword>